<evidence type="ECO:0000313" key="1">
    <source>
        <dbReference type="EMBL" id="KAH7263863.1"/>
    </source>
</evidence>
<protein>
    <submittedName>
        <fullName evidence="1">Uncharacterized protein</fullName>
    </submittedName>
</protein>
<gene>
    <name evidence="1" type="ORF">B0J15DRAFT_489278</name>
</gene>
<dbReference type="Proteomes" id="UP000736672">
    <property type="component" value="Unassembled WGS sequence"/>
</dbReference>
<keyword evidence="2" id="KW-1185">Reference proteome</keyword>
<organism evidence="1 2">
    <name type="scientific">Fusarium solani</name>
    <name type="common">Filamentous fungus</name>
    <dbReference type="NCBI Taxonomy" id="169388"/>
    <lineage>
        <taxon>Eukaryota</taxon>
        <taxon>Fungi</taxon>
        <taxon>Dikarya</taxon>
        <taxon>Ascomycota</taxon>
        <taxon>Pezizomycotina</taxon>
        <taxon>Sordariomycetes</taxon>
        <taxon>Hypocreomycetidae</taxon>
        <taxon>Hypocreales</taxon>
        <taxon>Nectriaceae</taxon>
        <taxon>Fusarium</taxon>
        <taxon>Fusarium solani species complex</taxon>
    </lineage>
</organism>
<dbReference type="EMBL" id="JAGTJS010000007">
    <property type="protein sequence ID" value="KAH7263863.1"/>
    <property type="molecule type" value="Genomic_DNA"/>
</dbReference>
<dbReference type="AlphaFoldDB" id="A0A9P9KJE5"/>
<name>A0A9P9KJE5_FUSSL</name>
<sequence>MSEKRCRILQTQLSSADKQPRPVLTSLNGDNSWLMSFPRPETERAAAGKVFYHVVFEPWLEGPTSMLGSWFINISLSSSPAIPDAEAVKDVVREIEDAAAIHLPQSGDASAEAPKEESGSGGIDAILLGFHYLDHVHEATLRKFSKDIPVIATPEAADIVRPWGHFETIKLIQDLEPSIQSWRTPELHPGEPLPSWLTPIRLPGFAVLNFCLAIVWTHPTDGEGEVHEVILSSPHGTRFEGYLEAFRNAVPKTKMLAMLHGLKESHTLGSQTTLGAKGGLEIYRKVGGVKYWVLSHHSKLLYGGIFLYLAWTQDTQRTVSWMLEEEQKVDPDSAKKEKPNVVEVDNGGSFVLAD</sequence>
<dbReference type="PANTHER" id="PTHR36142:SF2">
    <property type="entry name" value="METALLO-HYDROLASE_OXIDOREDUCTASE SUPERFAMILY PROTEIN"/>
    <property type="match status" value="1"/>
</dbReference>
<proteinExistence type="predicted"/>
<dbReference type="OrthoDB" id="9971601at2759"/>
<dbReference type="Gene3D" id="3.60.15.10">
    <property type="entry name" value="Ribonuclease Z/Hydroxyacylglutathione hydrolase-like"/>
    <property type="match status" value="1"/>
</dbReference>
<comment type="caution">
    <text evidence="1">The sequence shown here is derived from an EMBL/GenBank/DDBJ whole genome shotgun (WGS) entry which is preliminary data.</text>
</comment>
<reference evidence="1" key="1">
    <citation type="journal article" date="2021" name="Nat. Commun.">
        <title>Genetic determinants of endophytism in the Arabidopsis root mycobiome.</title>
        <authorList>
            <person name="Mesny F."/>
            <person name="Miyauchi S."/>
            <person name="Thiergart T."/>
            <person name="Pickel B."/>
            <person name="Atanasova L."/>
            <person name="Karlsson M."/>
            <person name="Huettel B."/>
            <person name="Barry K.W."/>
            <person name="Haridas S."/>
            <person name="Chen C."/>
            <person name="Bauer D."/>
            <person name="Andreopoulos W."/>
            <person name="Pangilinan J."/>
            <person name="LaButti K."/>
            <person name="Riley R."/>
            <person name="Lipzen A."/>
            <person name="Clum A."/>
            <person name="Drula E."/>
            <person name="Henrissat B."/>
            <person name="Kohler A."/>
            <person name="Grigoriev I.V."/>
            <person name="Martin F.M."/>
            <person name="Hacquard S."/>
        </authorList>
    </citation>
    <scope>NUCLEOTIDE SEQUENCE</scope>
    <source>
        <strain evidence="1">FSSC 5 MPI-SDFR-AT-0091</strain>
    </source>
</reference>
<dbReference type="PANTHER" id="PTHR36142">
    <property type="entry name" value="METALLO-HYDROLASE/OXIDOREDUCTASE SUPERFAMILY PROTEIN"/>
    <property type="match status" value="1"/>
</dbReference>
<accession>A0A9P9KJE5</accession>
<evidence type="ECO:0000313" key="2">
    <source>
        <dbReference type="Proteomes" id="UP000736672"/>
    </source>
</evidence>
<dbReference type="InterPro" id="IPR036866">
    <property type="entry name" value="RibonucZ/Hydroxyglut_hydro"/>
</dbReference>